<protein>
    <recommendedName>
        <fullName evidence="5">fructose-bisphosphatase</fullName>
        <ecNumber evidence="5">3.1.3.11</ecNumber>
    </recommendedName>
    <alternativeName>
        <fullName evidence="11">D-fructose-1,6-bisphosphate 1-phosphohydrolase</fullName>
    </alternativeName>
</protein>
<keyword evidence="6" id="KW-0479">Metal-binding</keyword>
<keyword evidence="8" id="KW-0460">Magnesium</keyword>
<reference evidence="15" key="2">
    <citation type="submission" date="2021-04" db="EMBL/GenBank/DDBJ databases">
        <authorList>
            <person name="Podell S."/>
        </authorList>
    </citation>
    <scope>NUCLEOTIDE SEQUENCE</scope>
    <source>
        <strain evidence="15">Hildebrandi</strain>
    </source>
</reference>
<dbReference type="AlphaFoldDB" id="A0A9K3Q617"/>
<evidence type="ECO:0000256" key="4">
    <source>
        <dbReference type="ARBA" id="ARBA00011881"/>
    </source>
</evidence>
<evidence type="ECO:0000256" key="8">
    <source>
        <dbReference type="ARBA" id="ARBA00022842"/>
    </source>
</evidence>
<comment type="cofactor">
    <cofactor evidence="2">
        <name>Mg(2+)</name>
        <dbReference type="ChEBI" id="CHEBI:18420"/>
    </cofactor>
</comment>
<dbReference type="OrthoDB" id="10256725at2759"/>
<comment type="caution">
    <text evidence="15">The sequence shown here is derived from an EMBL/GenBank/DDBJ whole genome shotgun (WGS) entry which is preliminary data.</text>
</comment>
<dbReference type="FunFam" id="3.40.190.80:FF:000001">
    <property type="entry name" value="Fructose-1,6-bisphosphatase class 1"/>
    <property type="match status" value="1"/>
</dbReference>
<proteinExistence type="inferred from homology"/>
<dbReference type="PROSITE" id="PS00124">
    <property type="entry name" value="FBPASE"/>
    <property type="match status" value="1"/>
</dbReference>
<comment type="subunit">
    <text evidence="4">Homotetramer.</text>
</comment>
<dbReference type="GO" id="GO:0005829">
    <property type="term" value="C:cytosol"/>
    <property type="evidence" value="ECO:0007669"/>
    <property type="project" value="TreeGrafter"/>
</dbReference>
<evidence type="ECO:0000256" key="2">
    <source>
        <dbReference type="ARBA" id="ARBA00001946"/>
    </source>
</evidence>
<dbReference type="EMBL" id="JAGRRH010000003">
    <property type="protein sequence ID" value="KAG7371936.1"/>
    <property type="molecule type" value="Genomic_DNA"/>
</dbReference>
<comment type="pathway">
    <text evidence="10">Carbohydrate biosynthesis.</text>
</comment>
<feature type="signal peptide" evidence="12">
    <location>
        <begin position="1"/>
        <end position="19"/>
    </location>
</feature>
<dbReference type="CDD" id="cd00354">
    <property type="entry name" value="FBPase"/>
    <property type="match status" value="1"/>
</dbReference>
<feature type="domain" description="Fructose-1-6-bisphosphatase class 1 C-terminal" evidence="14">
    <location>
        <begin position="290"/>
        <end position="420"/>
    </location>
</feature>
<dbReference type="HAMAP" id="MF_01855">
    <property type="entry name" value="FBPase_class1"/>
    <property type="match status" value="1"/>
</dbReference>
<dbReference type="InterPro" id="IPR033391">
    <property type="entry name" value="FBPase_N"/>
</dbReference>
<dbReference type="InterPro" id="IPR020548">
    <property type="entry name" value="Fructose_bisphosphatase_AS"/>
</dbReference>
<dbReference type="GO" id="GO:0006094">
    <property type="term" value="P:gluconeogenesis"/>
    <property type="evidence" value="ECO:0007669"/>
    <property type="project" value="TreeGrafter"/>
</dbReference>
<feature type="chain" id="PRO_5039904059" description="fructose-bisphosphatase" evidence="12">
    <location>
        <begin position="20"/>
        <end position="425"/>
    </location>
</feature>
<evidence type="ECO:0000259" key="14">
    <source>
        <dbReference type="Pfam" id="PF18913"/>
    </source>
</evidence>
<dbReference type="GO" id="GO:0006000">
    <property type="term" value="P:fructose metabolic process"/>
    <property type="evidence" value="ECO:0007669"/>
    <property type="project" value="TreeGrafter"/>
</dbReference>
<evidence type="ECO:0000256" key="6">
    <source>
        <dbReference type="ARBA" id="ARBA00022723"/>
    </source>
</evidence>
<comment type="catalytic activity">
    <reaction evidence="1">
        <text>beta-D-fructose 1,6-bisphosphate + H2O = beta-D-fructose 6-phosphate + phosphate</text>
        <dbReference type="Rhea" id="RHEA:11064"/>
        <dbReference type="ChEBI" id="CHEBI:15377"/>
        <dbReference type="ChEBI" id="CHEBI:32966"/>
        <dbReference type="ChEBI" id="CHEBI:43474"/>
        <dbReference type="ChEBI" id="CHEBI:57634"/>
        <dbReference type="EC" id="3.1.3.11"/>
    </reaction>
</comment>
<evidence type="ECO:0000256" key="9">
    <source>
        <dbReference type="ARBA" id="ARBA00023277"/>
    </source>
</evidence>
<accession>A0A9K3Q617</accession>
<dbReference type="GO" id="GO:0005986">
    <property type="term" value="P:sucrose biosynthetic process"/>
    <property type="evidence" value="ECO:0007669"/>
    <property type="project" value="TreeGrafter"/>
</dbReference>
<evidence type="ECO:0000313" key="16">
    <source>
        <dbReference type="Proteomes" id="UP000693970"/>
    </source>
</evidence>
<evidence type="ECO:0000313" key="15">
    <source>
        <dbReference type="EMBL" id="KAG7371936.1"/>
    </source>
</evidence>
<dbReference type="Proteomes" id="UP000693970">
    <property type="component" value="Unassembled WGS sequence"/>
</dbReference>
<evidence type="ECO:0000256" key="11">
    <source>
        <dbReference type="ARBA" id="ARBA00032973"/>
    </source>
</evidence>
<dbReference type="Pfam" id="PF18913">
    <property type="entry name" value="FBPase_C"/>
    <property type="match status" value="1"/>
</dbReference>
<dbReference type="InterPro" id="IPR028343">
    <property type="entry name" value="FBPtase"/>
</dbReference>
<dbReference type="InterPro" id="IPR044015">
    <property type="entry name" value="FBPase_C_dom"/>
</dbReference>
<dbReference type="Pfam" id="PF00316">
    <property type="entry name" value="FBPase"/>
    <property type="match status" value="1"/>
</dbReference>
<dbReference type="PANTHER" id="PTHR11556:SF1">
    <property type="entry name" value="FRUCTOSE-BISPHOSPHATASE"/>
    <property type="match status" value="1"/>
</dbReference>
<dbReference type="InterPro" id="IPR000146">
    <property type="entry name" value="FBPase_class-1"/>
</dbReference>
<dbReference type="GO" id="GO:0042132">
    <property type="term" value="F:fructose 1,6-bisphosphate 1-phosphatase activity"/>
    <property type="evidence" value="ECO:0007669"/>
    <property type="project" value="UniProtKB-EC"/>
</dbReference>
<reference evidence="15" key="1">
    <citation type="journal article" date="2021" name="Sci. Rep.">
        <title>Diploid genomic architecture of Nitzschia inconspicua, an elite biomass production diatom.</title>
        <authorList>
            <person name="Oliver A."/>
            <person name="Podell S."/>
            <person name="Pinowska A."/>
            <person name="Traller J.C."/>
            <person name="Smith S.R."/>
            <person name="McClure R."/>
            <person name="Beliaev A."/>
            <person name="Bohutskyi P."/>
            <person name="Hill E.A."/>
            <person name="Rabines A."/>
            <person name="Zheng H."/>
            <person name="Allen L.Z."/>
            <person name="Kuo A."/>
            <person name="Grigoriev I.V."/>
            <person name="Allen A.E."/>
            <person name="Hazlebeck D."/>
            <person name="Allen E.E."/>
        </authorList>
    </citation>
    <scope>NUCLEOTIDE SEQUENCE</scope>
    <source>
        <strain evidence="15">Hildebrandi</strain>
    </source>
</reference>
<name>A0A9K3Q617_9STRA</name>
<dbReference type="GO" id="GO:0006002">
    <property type="term" value="P:fructose 6-phosphate metabolic process"/>
    <property type="evidence" value="ECO:0007669"/>
    <property type="project" value="TreeGrafter"/>
</dbReference>
<feature type="domain" description="Fructose-1-6-bisphosphatase class I N-terminal" evidence="13">
    <location>
        <begin position="87"/>
        <end position="286"/>
    </location>
</feature>
<organism evidence="15 16">
    <name type="scientific">Nitzschia inconspicua</name>
    <dbReference type="NCBI Taxonomy" id="303405"/>
    <lineage>
        <taxon>Eukaryota</taxon>
        <taxon>Sar</taxon>
        <taxon>Stramenopiles</taxon>
        <taxon>Ochrophyta</taxon>
        <taxon>Bacillariophyta</taxon>
        <taxon>Bacillariophyceae</taxon>
        <taxon>Bacillariophycidae</taxon>
        <taxon>Bacillariales</taxon>
        <taxon>Bacillariaceae</taxon>
        <taxon>Nitzschia</taxon>
    </lineage>
</organism>
<dbReference type="PIRSF" id="PIRSF000904">
    <property type="entry name" value="FBPtase_SBPase"/>
    <property type="match status" value="1"/>
</dbReference>
<evidence type="ECO:0000259" key="13">
    <source>
        <dbReference type="Pfam" id="PF00316"/>
    </source>
</evidence>
<comment type="similarity">
    <text evidence="3">Belongs to the FBPase class 1 family.</text>
</comment>
<keyword evidence="12" id="KW-0732">Signal</keyword>
<dbReference type="GO" id="GO:0030388">
    <property type="term" value="P:fructose 1,6-bisphosphate metabolic process"/>
    <property type="evidence" value="ECO:0007669"/>
    <property type="project" value="TreeGrafter"/>
</dbReference>
<sequence length="425" mass="45602">MKLSVSALLLVGITGVATAFQAPHHVPAVGGVASGFVKTKTTTTTTTSTSLHVATGTPSKLKVPVLDEVCETTGVTLKRYMNEVAILNPEMTELVTLFGAIDTACKAISNLVKRSQLPSSETLGYQGEINVQGEDQKKLDVITNDLLKRALRFTGRIGVLASEEEDVPVDLVNTEKEAVYTETDKYVCVFDPLDGSSNVDAGIPTGTIIGIYEHDENCSIDEECVGVDCSAAELKCLTNTLQPGTNLVAAAYCLYSSSTFLVLTLGAGTYGFTLDENLGEFVLSHPDMKIPETSSIISFNEANTHMWDEPLQEVVGKWKTGKGKSGKSFSSRYIGSMVGDVHRTLLYGGVFGYPGDTKNPNGKLRLLYEGAPMSFIMEQAGGASTTGTQRVMEITPEFVHQRVPIIMGSKNDIEEVIEAYKAAGK</sequence>
<dbReference type="GO" id="GO:0046872">
    <property type="term" value="F:metal ion binding"/>
    <property type="evidence" value="ECO:0007669"/>
    <property type="project" value="UniProtKB-KW"/>
</dbReference>
<evidence type="ECO:0000256" key="5">
    <source>
        <dbReference type="ARBA" id="ARBA00013093"/>
    </source>
</evidence>
<keyword evidence="16" id="KW-1185">Reference proteome</keyword>
<dbReference type="PIRSF" id="PIRSF500210">
    <property type="entry name" value="FBPtase"/>
    <property type="match status" value="1"/>
</dbReference>
<dbReference type="EC" id="3.1.3.11" evidence="5"/>
<evidence type="ECO:0000256" key="3">
    <source>
        <dbReference type="ARBA" id="ARBA00010941"/>
    </source>
</evidence>
<dbReference type="PANTHER" id="PTHR11556">
    <property type="entry name" value="FRUCTOSE-1,6-BISPHOSPHATASE-RELATED"/>
    <property type="match status" value="1"/>
</dbReference>
<keyword evidence="7" id="KW-0378">Hydrolase</keyword>
<evidence type="ECO:0000256" key="7">
    <source>
        <dbReference type="ARBA" id="ARBA00022801"/>
    </source>
</evidence>
<gene>
    <name evidence="15" type="ORF">IV203_018078</name>
</gene>
<evidence type="ECO:0000256" key="10">
    <source>
        <dbReference type="ARBA" id="ARBA00024331"/>
    </source>
</evidence>
<evidence type="ECO:0000256" key="12">
    <source>
        <dbReference type="SAM" id="SignalP"/>
    </source>
</evidence>
<keyword evidence="9" id="KW-0119">Carbohydrate metabolism</keyword>
<evidence type="ECO:0000256" key="1">
    <source>
        <dbReference type="ARBA" id="ARBA00001273"/>
    </source>
</evidence>